<protein>
    <recommendedName>
        <fullName evidence="4">DUF7869 domain-containing protein</fullName>
    </recommendedName>
</protein>
<dbReference type="AlphaFoldDB" id="A0ABD1KQC8"/>
<evidence type="ECO:0000259" key="4">
    <source>
        <dbReference type="Pfam" id="PF25273"/>
    </source>
</evidence>
<evidence type="ECO:0000313" key="5">
    <source>
        <dbReference type="EMBL" id="KAL2101381.1"/>
    </source>
</evidence>
<accession>A0ABD1KQC8</accession>
<dbReference type="Proteomes" id="UP001591681">
    <property type="component" value="Unassembled WGS sequence"/>
</dbReference>
<comment type="similarity">
    <text evidence="1">Belongs to the apolipoprotein L family.</text>
</comment>
<keyword evidence="3" id="KW-1133">Transmembrane helix</keyword>
<keyword evidence="6" id="KW-1185">Reference proteome</keyword>
<keyword evidence="3" id="KW-0472">Membrane</keyword>
<reference evidence="5 6" key="1">
    <citation type="submission" date="2024-09" db="EMBL/GenBank/DDBJ databases">
        <title>A chromosome-level genome assembly of Gray's grenadier anchovy, Coilia grayii.</title>
        <authorList>
            <person name="Fu Z."/>
        </authorList>
    </citation>
    <scope>NUCLEOTIDE SEQUENCE [LARGE SCALE GENOMIC DNA]</scope>
    <source>
        <strain evidence="5">G4</strain>
        <tissue evidence="5">Muscle</tissue>
    </source>
</reference>
<feature type="region of interest" description="Disordered" evidence="2">
    <location>
        <begin position="580"/>
        <end position="606"/>
    </location>
</feature>
<dbReference type="InterPro" id="IPR008405">
    <property type="entry name" value="ApoL"/>
</dbReference>
<evidence type="ECO:0000313" key="6">
    <source>
        <dbReference type="Proteomes" id="UP001591681"/>
    </source>
</evidence>
<dbReference type="Pfam" id="PF05461">
    <property type="entry name" value="ApoL"/>
    <property type="match status" value="1"/>
</dbReference>
<feature type="domain" description="DUF7869" evidence="4">
    <location>
        <begin position="800"/>
        <end position="903"/>
    </location>
</feature>
<organism evidence="5 6">
    <name type="scientific">Coilia grayii</name>
    <name type="common">Gray's grenadier anchovy</name>
    <dbReference type="NCBI Taxonomy" id="363190"/>
    <lineage>
        <taxon>Eukaryota</taxon>
        <taxon>Metazoa</taxon>
        <taxon>Chordata</taxon>
        <taxon>Craniata</taxon>
        <taxon>Vertebrata</taxon>
        <taxon>Euteleostomi</taxon>
        <taxon>Actinopterygii</taxon>
        <taxon>Neopterygii</taxon>
        <taxon>Teleostei</taxon>
        <taxon>Clupei</taxon>
        <taxon>Clupeiformes</taxon>
        <taxon>Clupeoidei</taxon>
        <taxon>Engraulidae</taxon>
        <taxon>Coilinae</taxon>
        <taxon>Coilia</taxon>
    </lineage>
</organism>
<evidence type="ECO:0000256" key="1">
    <source>
        <dbReference type="ARBA" id="ARBA00010090"/>
    </source>
</evidence>
<dbReference type="PANTHER" id="PTHR14096">
    <property type="entry name" value="APOLIPOPROTEIN L"/>
    <property type="match status" value="1"/>
</dbReference>
<dbReference type="Pfam" id="PF25273">
    <property type="entry name" value="DUF7869"/>
    <property type="match status" value="1"/>
</dbReference>
<name>A0ABD1KQC8_9TELE</name>
<gene>
    <name evidence="5" type="ORF">ACEWY4_003142</name>
</gene>
<dbReference type="PANTHER" id="PTHR14096:SF57">
    <property type="entry name" value="APOLIPOPROTEIN L4"/>
    <property type="match status" value="1"/>
</dbReference>
<sequence length="1021" mass="115399">MRDIQEKANETSTKLIPGRREKLEETLGVVLKNTLQGLGELQPFLEAVEKLSITSVLVFTDDCYLPIGVSAEDVRSVIFAPLLVHLKRDDSAFFFPSLSNVAVLAYQLDKYMLISKQLCERLEKRLVLIVLHFYSNKYNPETLLHYRTNQDLRLTHLFLNSALSFIGLFSQRHKRMLQFLFDLEESARELDKMKFGANISSVAGSSVGLVGGVVSIVGLALAPVTAGVSFALTLTGVGLGVTSGVNSLVTVATEMAVSKKHGQKAQKTFQSFMEDVQKLLDCIELVASSEGPAIAVQQASALEHKQDDFINAAKTFGTVSAICKSINDLVDAASDVKVLQTEGVVANAVKLGLQEANAGRSIPKLADIGQIAKGTPLALSKSARSNFIALNALFIGLEVLFICKDSISLCKGSKHEMAQFIRARAALWRSELDSWERIHDSLCRGLGEFSSSQKILEQPFYPNKSKVGQLIRSRAALWSLELDSWERIHDSLCRGIWRFRRSQKILEQPVYPRMGKVCKDTCPRQCGSLTEQRKLQLFTEFYAVPYERQQAIILSGLEQHMVTRRRPRGPDSEVIQEKLGCQADSSGQARSPLEDMRGKQKNRPHSIHPSVREEIKVHILNFPRQPNHYSRMKGDVEREYLNPDLNLSRMYHLYKDSHPASTAKFWLYRDIFKQLNLQFGQPRSDTCAKCDAFFSQLTSATTHSEKAKIAAESELHHRKAESAYSQLQADTEWAKANDDCHVVCFDMQGVVYTPNLTHSNVYYQRQLANYNLCIQEMGTDKPPTMCLWHEGIAHRGSVEVASCLLKWVQASFSPLVDAKERKLVLYSDRCCGQNNNWRILNLMALLVSRRYFTEVQQKFMVSGHSFLPCDRSFATLEKRRKVTTLYTPSDVVDMTLGARQQQPFNVLEMKCQDFRQLPDTTLRRPPGFLITSMMWMKVTASDPWCVYTKGSHSLYEGWKTWLITKPRKNGPPPVPSFATSYARAYEDPLPIKKEKHRDLMTMLMYMPAEAQAFYEALECEE</sequence>
<feature type="transmembrane region" description="Helical" evidence="3">
    <location>
        <begin position="202"/>
        <end position="224"/>
    </location>
</feature>
<proteinExistence type="inferred from homology"/>
<comment type="caution">
    <text evidence="5">The sequence shown here is derived from an EMBL/GenBank/DDBJ whole genome shotgun (WGS) entry which is preliminary data.</text>
</comment>
<dbReference type="InterPro" id="IPR057191">
    <property type="entry name" value="DUF7869"/>
</dbReference>
<evidence type="ECO:0000256" key="2">
    <source>
        <dbReference type="SAM" id="MobiDB-lite"/>
    </source>
</evidence>
<evidence type="ECO:0000256" key="3">
    <source>
        <dbReference type="SAM" id="Phobius"/>
    </source>
</evidence>
<keyword evidence="3" id="KW-0812">Transmembrane</keyword>
<dbReference type="EMBL" id="JBHFQA010000003">
    <property type="protein sequence ID" value="KAL2101381.1"/>
    <property type="molecule type" value="Genomic_DNA"/>
</dbReference>